<sequence length="57" mass="6768">MIRFHISKLAVTLEWKSLKIDHAANARHRMCREKAHETILDRQCGVPSYFDEMVRNN</sequence>
<name>A0ABW5S438_9BACL</name>
<keyword evidence="2" id="KW-1185">Reference proteome</keyword>
<organism evidence="1 2">
    <name type="scientific">Sporolactobacillus shoreicorticis</name>
    <dbReference type="NCBI Taxonomy" id="1923877"/>
    <lineage>
        <taxon>Bacteria</taxon>
        <taxon>Bacillati</taxon>
        <taxon>Bacillota</taxon>
        <taxon>Bacilli</taxon>
        <taxon>Bacillales</taxon>
        <taxon>Sporolactobacillaceae</taxon>
        <taxon>Sporolactobacillus</taxon>
    </lineage>
</organism>
<gene>
    <name evidence="1" type="ORF">ACFSUE_12935</name>
</gene>
<reference evidence="2" key="1">
    <citation type="journal article" date="2019" name="Int. J. Syst. Evol. Microbiol.">
        <title>The Global Catalogue of Microorganisms (GCM) 10K type strain sequencing project: providing services to taxonomists for standard genome sequencing and annotation.</title>
        <authorList>
            <consortium name="The Broad Institute Genomics Platform"/>
            <consortium name="The Broad Institute Genome Sequencing Center for Infectious Disease"/>
            <person name="Wu L."/>
            <person name="Ma J."/>
        </authorList>
    </citation>
    <scope>NUCLEOTIDE SEQUENCE [LARGE SCALE GENOMIC DNA]</scope>
    <source>
        <strain evidence="2">TISTR 2466</strain>
    </source>
</reference>
<accession>A0ABW5S438</accession>
<dbReference type="Proteomes" id="UP001597399">
    <property type="component" value="Unassembled WGS sequence"/>
</dbReference>
<dbReference type="EMBL" id="JBHUMQ010000027">
    <property type="protein sequence ID" value="MFD2694521.1"/>
    <property type="molecule type" value="Genomic_DNA"/>
</dbReference>
<protein>
    <submittedName>
        <fullName evidence="1">Uncharacterized protein</fullName>
    </submittedName>
</protein>
<evidence type="ECO:0000313" key="1">
    <source>
        <dbReference type="EMBL" id="MFD2694521.1"/>
    </source>
</evidence>
<dbReference type="RefSeq" id="WP_253062212.1">
    <property type="nucleotide sequence ID" value="NZ_JAMXWM010000012.1"/>
</dbReference>
<proteinExistence type="predicted"/>
<comment type="caution">
    <text evidence="1">The sequence shown here is derived from an EMBL/GenBank/DDBJ whole genome shotgun (WGS) entry which is preliminary data.</text>
</comment>
<evidence type="ECO:0000313" key="2">
    <source>
        <dbReference type="Proteomes" id="UP001597399"/>
    </source>
</evidence>